<dbReference type="EMBL" id="BQNB010008828">
    <property type="protein sequence ID" value="GJS54836.1"/>
    <property type="molecule type" value="Genomic_DNA"/>
</dbReference>
<reference evidence="2" key="1">
    <citation type="journal article" date="2022" name="Int. J. Mol. Sci.">
        <title>Draft Genome of Tanacetum Coccineum: Genomic Comparison of Closely Related Tanacetum-Family Plants.</title>
        <authorList>
            <person name="Yamashiro T."/>
            <person name="Shiraishi A."/>
            <person name="Nakayama K."/>
            <person name="Satake H."/>
        </authorList>
    </citation>
    <scope>NUCLEOTIDE SEQUENCE</scope>
</reference>
<organism evidence="2 3">
    <name type="scientific">Tanacetum coccineum</name>
    <dbReference type="NCBI Taxonomy" id="301880"/>
    <lineage>
        <taxon>Eukaryota</taxon>
        <taxon>Viridiplantae</taxon>
        <taxon>Streptophyta</taxon>
        <taxon>Embryophyta</taxon>
        <taxon>Tracheophyta</taxon>
        <taxon>Spermatophyta</taxon>
        <taxon>Magnoliopsida</taxon>
        <taxon>eudicotyledons</taxon>
        <taxon>Gunneridae</taxon>
        <taxon>Pentapetalae</taxon>
        <taxon>asterids</taxon>
        <taxon>campanulids</taxon>
        <taxon>Asterales</taxon>
        <taxon>Asteraceae</taxon>
        <taxon>Asteroideae</taxon>
        <taxon>Anthemideae</taxon>
        <taxon>Anthemidinae</taxon>
        <taxon>Tanacetum</taxon>
    </lineage>
</organism>
<feature type="compositionally biased region" description="Basic and acidic residues" evidence="1">
    <location>
        <begin position="278"/>
        <end position="296"/>
    </location>
</feature>
<evidence type="ECO:0008006" key="4">
    <source>
        <dbReference type="Google" id="ProtNLM"/>
    </source>
</evidence>
<feature type="compositionally biased region" description="Polar residues" evidence="1">
    <location>
        <begin position="268"/>
        <end position="277"/>
    </location>
</feature>
<gene>
    <name evidence="2" type="ORF">Tco_0628198</name>
</gene>
<evidence type="ECO:0000313" key="3">
    <source>
        <dbReference type="Proteomes" id="UP001151760"/>
    </source>
</evidence>
<reference evidence="2" key="2">
    <citation type="submission" date="2022-01" db="EMBL/GenBank/DDBJ databases">
        <authorList>
            <person name="Yamashiro T."/>
            <person name="Shiraishi A."/>
            <person name="Satake H."/>
            <person name="Nakayama K."/>
        </authorList>
    </citation>
    <scope>NUCLEOTIDE SEQUENCE</scope>
</reference>
<dbReference type="Proteomes" id="UP001151760">
    <property type="component" value="Unassembled WGS sequence"/>
</dbReference>
<feature type="compositionally biased region" description="Basic residues" evidence="1">
    <location>
        <begin position="256"/>
        <end position="267"/>
    </location>
</feature>
<evidence type="ECO:0000313" key="2">
    <source>
        <dbReference type="EMBL" id="GJS54836.1"/>
    </source>
</evidence>
<feature type="region of interest" description="Disordered" evidence="1">
    <location>
        <begin position="65"/>
        <end position="88"/>
    </location>
</feature>
<feature type="compositionally biased region" description="Basic and acidic residues" evidence="1">
    <location>
        <begin position="66"/>
        <end position="87"/>
    </location>
</feature>
<feature type="region of interest" description="Disordered" evidence="1">
    <location>
        <begin position="250"/>
        <end position="305"/>
    </location>
</feature>
<evidence type="ECO:0000256" key="1">
    <source>
        <dbReference type="SAM" id="MobiDB-lite"/>
    </source>
</evidence>
<sequence length="305" mass="34792">MLIASLRLSVTMKMHPQDPKTWFHNKEYSVDCFDTKVGQLGETSANCDLNEAYDKEDDLVNISIKNDNKQNDSTSKVDHSYSDRNENSEGSMKIYASAAKNSGCIPALNYHLRRMWSRFGFKEIVDNGNGNWLFKFSNELGMAVVANQSPWMVNSKPFMTTKGISAIRSSVGRPLIMDSITAYVCKNSVGRTKYARTDEEIVAERDKVDKNLGSYREDGFMQSKVRKPVLNINVSKQWPVNSVKNHYKTFEGPKSFTRHNRQQRNKKTISTEGNNASRNKEKNVVDEIPVHNDKFQKTQSNNKEP</sequence>
<name>A0ABQ4WPK0_9ASTR</name>
<proteinExistence type="predicted"/>
<accession>A0ABQ4WPK0</accession>
<keyword evidence="3" id="KW-1185">Reference proteome</keyword>
<comment type="caution">
    <text evidence="2">The sequence shown here is derived from an EMBL/GenBank/DDBJ whole genome shotgun (WGS) entry which is preliminary data.</text>
</comment>
<protein>
    <recommendedName>
        <fullName evidence="4">DUF4283 domain-containing protein</fullName>
    </recommendedName>
</protein>